<keyword evidence="2" id="KW-0472">Membrane</keyword>
<keyword evidence="2" id="KW-1133">Transmembrane helix</keyword>
<evidence type="ECO:0000313" key="4">
    <source>
        <dbReference type="Proteomes" id="UP000617426"/>
    </source>
</evidence>
<organism evidence="3 4">
    <name type="scientific">Schaalia hyovaginalis</name>
    <dbReference type="NCBI Taxonomy" id="29316"/>
    <lineage>
        <taxon>Bacteria</taxon>
        <taxon>Bacillati</taxon>
        <taxon>Actinomycetota</taxon>
        <taxon>Actinomycetes</taxon>
        <taxon>Actinomycetales</taxon>
        <taxon>Actinomycetaceae</taxon>
        <taxon>Schaalia</taxon>
    </lineage>
</organism>
<accession>A0A923IY87</accession>
<feature type="region of interest" description="Disordered" evidence="1">
    <location>
        <begin position="109"/>
        <end position="169"/>
    </location>
</feature>
<sequence>MKRLKQYASAAIAAAVALVFLIVGALALTVLKPSQELASSVVASNALVMTRDGVLPLVANDVRIDARSLSGAPVALGVGTPGDVIGWIGDDEYTEVVGITSDRSVLKVEEHPGAKQAESSQSGSAAQSGAKQAESSQSGSAAQSGAQRTASASEGPQSADSSQSASLPAQALEADLEGSDMWLDKTAGQGSATLALSDIPVGRSLIAVSAAGKGDLELTLTWSMQRVNTLAIIAFLGAGLAALISAVLVLSRRHLLQRRRERAQVLTERAGADTTQTQMIDTAQVTGLIDAGRADDAPSKETRDEAPAGTEQTGEDPGEAQGAADASHDENDGPLGSADHAEEYGAAETDAGAEAAHGRHALAEGAIDADPPEKVPTDTGIIDLSAIRPGVALPSRRALREAREKGEEKIVIEGREFDTGLIPVVAKEGPAPASDDPAEGDDATSSWKSLMFGWLKKDES</sequence>
<protein>
    <submittedName>
        <fullName evidence="3">Uncharacterized protein</fullName>
    </submittedName>
</protein>
<evidence type="ECO:0000256" key="2">
    <source>
        <dbReference type="SAM" id="Phobius"/>
    </source>
</evidence>
<dbReference type="RefSeq" id="WP_184452997.1">
    <property type="nucleotide sequence ID" value="NZ_JACHMK010000001.1"/>
</dbReference>
<proteinExistence type="predicted"/>
<feature type="region of interest" description="Disordered" evidence="1">
    <location>
        <begin position="422"/>
        <end position="445"/>
    </location>
</feature>
<reference evidence="3" key="1">
    <citation type="submission" date="2020-08" db="EMBL/GenBank/DDBJ databases">
        <title>Sequencing the genomes of 1000 actinobacteria strains.</title>
        <authorList>
            <person name="Klenk H.-P."/>
        </authorList>
    </citation>
    <scope>NUCLEOTIDE SEQUENCE</scope>
    <source>
        <strain evidence="3">DSM 10695</strain>
    </source>
</reference>
<feature type="transmembrane region" description="Helical" evidence="2">
    <location>
        <begin position="230"/>
        <end position="250"/>
    </location>
</feature>
<comment type="caution">
    <text evidence="3">The sequence shown here is derived from an EMBL/GenBank/DDBJ whole genome shotgun (WGS) entry which is preliminary data.</text>
</comment>
<dbReference type="Proteomes" id="UP000617426">
    <property type="component" value="Unassembled WGS sequence"/>
</dbReference>
<feature type="region of interest" description="Disordered" evidence="1">
    <location>
        <begin position="291"/>
        <end position="339"/>
    </location>
</feature>
<dbReference type="EMBL" id="JACHMK010000001">
    <property type="protein sequence ID" value="MBB6334925.1"/>
    <property type="molecule type" value="Genomic_DNA"/>
</dbReference>
<feature type="compositionally biased region" description="Low complexity" evidence="1">
    <location>
        <begin position="114"/>
        <end position="169"/>
    </location>
</feature>
<name>A0A923IY87_9ACTO</name>
<feature type="compositionally biased region" description="Basic and acidic residues" evidence="1">
    <location>
        <begin position="292"/>
        <end position="306"/>
    </location>
</feature>
<evidence type="ECO:0000313" key="3">
    <source>
        <dbReference type="EMBL" id="MBB6334925.1"/>
    </source>
</evidence>
<keyword evidence="4" id="KW-1185">Reference proteome</keyword>
<evidence type="ECO:0000256" key="1">
    <source>
        <dbReference type="SAM" id="MobiDB-lite"/>
    </source>
</evidence>
<dbReference type="AlphaFoldDB" id="A0A923IY87"/>
<keyword evidence="2" id="KW-0812">Transmembrane</keyword>
<gene>
    <name evidence="3" type="ORF">HD592_001490</name>
</gene>